<feature type="transmembrane region" description="Helical" evidence="8">
    <location>
        <begin position="389"/>
        <end position="407"/>
    </location>
</feature>
<dbReference type="GO" id="GO:0009103">
    <property type="term" value="P:lipopolysaccharide biosynthetic process"/>
    <property type="evidence" value="ECO:0007669"/>
    <property type="project" value="UniProtKB-ARBA"/>
</dbReference>
<dbReference type="GO" id="GO:0006493">
    <property type="term" value="P:protein O-linked glycosylation"/>
    <property type="evidence" value="ECO:0007669"/>
    <property type="project" value="InterPro"/>
</dbReference>
<evidence type="ECO:0000256" key="5">
    <source>
        <dbReference type="ARBA" id="ARBA00022692"/>
    </source>
</evidence>
<dbReference type="AlphaFoldDB" id="A0A0H3D554"/>
<dbReference type="EMBL" id="CP002000">
    <property type="protein sequence ID" value="ADJ45781.1"/>
    <property type="molecule type" value="Genomic_DNA"/>
</dbReference>
<feature type="transmembrane region" description="Helical" evidence="8">
    <location>
        <begin position="141"/>
        <end position="161"/>
    </location>
</feature>
<dbReference type="HOGENOM" id="CLU_025132_0_0_11"/>
<feature type="transmembrane region" description="Helical" evidence="8">
    <location>
        <begin position="167"/>
        <end position="183"/>
    </location>
</feature>
<organism evidence="10 11">
    <name type="scientific">Amycolatopsis mediterranei (strain U-32)</name>
    <dbReference type="NCBI Taxonomy" id="749927"/>
    <lineage>
        <taxon>Bacteria</taxon>
        <taxon>Bacillati</taxon>
        <taxon>Actinomycetota</taxon>
        <taxon>Actinomycetes</taxon>
        <taxon>Pseudonocardiales</taxon>
        <taxon>Pseudonocardiaceae</taxon>
        <taxon>Amycolatopsis</taxon>
    </lineage>
</organism>
<feature type="transmembrane region" description="Helical" evidence="8">
    <location>
        <begin position="413"/>
        <end position="433"/>
    </location>
</feature>
<evidence type="ECO:0000256" key="8">
    <source>
        <dbReference type="SAM" id="Phobius"/>
    </source>
</evidence>
<dbReference type="GO" id="GO:0000030">
    <property type="term" value="F:mannosyltransferase activity"/>
    <property type="evidence" value="ECO:0007669"/>
    <property type="project" value="InterPro"/>
</dbReference>
<dbReference type="OrthoDB" id="180217at2"/>
<keyword evidence="4" id="KW-0808">Transferase</keyword>
<feature type="transmembrane region" description="Helical" evidence="8">
    <location>
        <begin position="272"/>
        <end position="294"/>
    </location>
</feature>
<feature type="domain" description="ArnT-like N-terminal" evidence="9">
    <location>
        <begin position="56"/>
        <end position="287"/>
    </location>
</feature>
<dbReference type="InterPro" id="IPR050297">
    <property type="entry name" value="LipidA_mod_glycosyltrf_83"/>
</dbReference>
<keyword evidence="2" id="KW-1003">Cell membrane</keyword>
<keyword evidence="6 8" id="KW-1133">Transmembrane helix</keyword>
<dbReference type="KEGG" id="amd:AMED_4004"/>
<evidence type="ECO:0000256" key="7">
    <source>
        <dbReference type="ARBA" id="ARBA00023136"/>
    </source>
</evidence>
<evidence type="ECO:0000313" key="10">
    <source>
        <dbReference type="EMBL" id="ADJ45781.1"/>
    </source>
</evidence>
<keyword evidence="7 8" id="KW-0472">Membrane</keyword>
<gene>
    <name evidence="10" type="ordered locus">AMED_4004</name>
</gene>
<evidence type="ECO:0000256" key="2">
    <source>
        <dbReference type="ARBA" id="ARBA00022475"/>
    </source>
</evidence>
<protein>
    <recommendedName>
        <fullName evidence="9">ArnT-like N-terminal domain-containing protein</fullName>
    </recommendedName>
</protein>
<feature type="transmembrane region" description="Helical" evidence="8">
    <location>
        <begin position="223"/>
        <end position="251"/>
    </location>
</feature>
<dbReference type="InterPro" id="IPR003342">
    <property type="entry name" value="ArnT-like_N"/>
</dbReference>
<evidence type="ECO:0000256" key="6">
    <source>
        <dbReference type="ARBA" id="ARBA00022989"/>
    </source>
</evidence>
<dbReference type="GO" id="GO:0016763">
    <property type="term" value="F:pentosyltransferase activity"/>
    <property type="evidence" value="ECO:0007669"/>
    <property type="project" value="TreeGrafter"/>
</dbReference>
<dbReference type="RefSeq" id="WP_013225853.1">
    <property type="nucleotide sequence ID" value="NC_014318.1"/>
</dbReference>
<evidence type="ECO:0000259" key="9">
    <source>
        <dbReference type="Pfam" id="PF02366"/>
    </source>
</evidence>
<dbReference type="eggNOG" id="COG4346">
    <property type="taxonomic scope" value="Bacteria"/>
</dbReference>
<evidence type="ECO:0000313" key="11">
    <source>
        <dbReference type="Proteomes" id="UP000000328"/>
    </source>
</evidence>
<dbReference type="PANTHER" id="PTHR33908">
    <property type="entry name" value="MANNOSYLTRANSFERASE YKCB-RELATED"/>
    <property type="match status" value="1"/>
</dbReference>
<reference evidence="10 11" key="1">
    <citation type="journal article" date="2010" name="Cell Res.">
        <title>Complete genome sequence of the rifamycin SV-producing Amycolatopsis mediterranei U32 revealed its genetic characteristics in phylogeny and metabolism.</title>
        <authorList>
            <person name="Zhao W."/>
            <person name="Zhong Y."/>
            <person name="Yuan H."/>
            <person name="Wang J."/>
            <person name="Zheng H."/>
            <person name="Wang Y."/>
            <person name="Cen X."/>
            <person name="Xu F."/>
            <person name="Bai J."/>
            <person name="Han X."/>
            <person name="Lu G."/>
            <person name="Zhu Y."/>
            <person name="Shao Z."/>
            <person name="Yan H."/>
            <person name="Li C."/>
            <person name="Peng N."/>
            <person name="Zhang Z."/>
            <person name="Zhang Y."/>
            <person name="Lin W."/>
            <person name="Fan Y."/>
            <person name="Qin Z."/>
            <person name="Hu Y."/>
            <person name="Zhu B."/>
            <person name="Wang S."/>
            <person name="Ding X."/>
            <person name="Zhao G.P."/>
        </authorList>
    </citation>
    <scope>NUCLEOTIDE SEQUENCE [LARGE SCALE GENOMIC DNA]</scope>
    <source>
        <strain evidence="11">U-32</strain>
    </source>
</reference>
<proteinExistence type="predicted"/>
<evidence type="ECO:0000256" key="1">
    <source>
        <dbReference type="ARBA" id="ARBA00004651"/>
    </source>
</evidence>
<keyword evidence="3" id="KW-0328">Glycosyltransferase</keyword>
<evidence type="ECO:0000256" key="4">
    <source>
        <dbReference type="ARBA" id="ARBA00022679"/>
    </source>
</evidence>
<dbReference type="GO" id="GO:0005886">
    <property type="term" value="C:plasma membrane"/>
    <property type="evidence" value="ECO:0007669"/>
    <property type="project" value="UniProtKB-SubCell"/>
</dbReference>
<name>A0A0H3D554_AMYMU</name>
<sequence length="574" mass="60721">MPETSTAGGQGARSTIAAAGRLREVITEGIREDVPTGAPRPGRWWPAVAAVVLLAGMAVAMITTAVEQTPTIDEPVYIGTAVYSLEHHSLRFNPEHPPLGKLLIATGPAFADVHVDAGFAGDQAQLGRSVLYESGHDPGRLLLLARLPVIVLTLLFGLVVFAFARDLAGPAGGVVALALYALSPDLVAHGSLATLDVPVAGFLVTSAWLLWRARRRPGRYLPLAALALGAAVATKMSALAAVPVVLLLVVLSVRQAGRASGPQRTLRRLGAGAAAALGVALIAVAVVWVSYLVVDPRLRWVPPPGLPPAEGLRSLARLLPLPGPYLDGMRVQFGFEDQVWTTFLFGSRHVGALWYYLPAALLVKTPLGTLALWAAGVVTMAAVPRLRPAASYVLLPAAVLLAAAMTGSRDLGVRYALFLPMFLAVAAAGVVAVRRRWAAVAVVALVAFTAVSALRTFPYYLPYANEAFGGPEGTHRQLHDSNVDWGQDLGRLADRLKQRYPGERVWLVYKGSGVPSYYGIEAADPLAVPPEAVHGLLVVSDSAIAKADDRLGLLLRTSTPIDEVGHSITIHRRP</sequence>
<evidence type="ECO:0000256" key="3">
    <source>
        <dbReference type="ARBA" id="ARBA00022676"/>
    </source>
</evidence>
<dbReference type="Pfam" id="PF02366">
    <property type="entry name" value="PMT"/>
    <property type="match status" value="1"/>
</dbReference>
<dbReference type="PANTHER" id="PTHR33908:SF11">
    <property type="entry name" value="MEMBRANE PROTEIN"/>
    <property type="match status" value="1"/>
</dbReference>
<comment type="subcellular location">
    <subcellularLocation>
        <location evidence="1">Cell membrane</location>
        <topology evidence="1">Multi-pass membrane protein</topology>
    </subcellularLocation>
</comment>
<dbReference type="GeneID" id="92871738"/>
<dbReference type="Proteomes" id="UP000000328">
    <property type="component" value="Chromosome"/>
</dbReference>
<feature type="transmembrane region" description="Helical" evidence="8">
    <location>
        <begin position="440"/>
        <end position="461"/>
    </location>
</feature>
<feature type="transmembrane region" description="Helical" evidence="8">
    <location>
        <begin position="353"/>
        <end position="377"/>
    </location>
</feature>
<dbReference type="PATRIC" id="fig|749927.5.peg.4141"/>
<feature type="transmembrane region" description="Helical" evidence="8">
    <location>
        <begin position="44"/>
        <end position="66"/>
    </location>
</feature>
<accession>A0A0H3D554</accession>
<keyword evidence="5 8" id="KW-0812">Transmembrane</keyword>